<dbReference type="InterPro" id="IPR012674">
    <property type="entry name" value="Calycin"/>
</dbReference>
<dbReference type="EMBL" id="JALP01000268">
    <property type="protein sequence ID" value="THG89058.1"/>
    <property type="molecule type" value="Genomic_DNA"/>
</dbReference>
<reference evidence="2 4" key="2">
    <citation type="submission" date="2014-01" db="EMBL/GenBank/DDBJ databases">
        <title>Draft genome sequencing of Bacillus alcalophilus CGMCC 1.3604.</title>
        <authorList>
            <person name="Yang J."/>
            <person name="Diao L."/>
            <person name="Yang S."/>
        </authorList>
    </citation>
    <scope>NUCLEOTIDE SEQUENCE [LARGE SCALE GENOMIC DNA]</scope>
    <source>
        <strain evidence="2 4">CGMCC 1.3604</strain>
    </source>
</reference>
<protein>
    <recommendedName>
        <fullName evidence="5">DUF1934 domain-containing protein</fullName>
    </recommendedName>
</protein>
<name>A0A094YRD5_ALKAL</name>
<dbReference type="Pfam" id="PF09148">
    <property type="entry name" value="DUF1934"/>
    <property type="match status" value="1"/>
</dbReference>
<proteinExistence type="predicted"/>
<dbReference type="SUPFAM" id="SSF50814">
    <property type="entry name" value="Lipocalins"/>
    <property type="match status" value="1"/>
</dbReference>
<organism evidence="1 3">
    <name type="scientific">Alkalihalobacillus alcalophilus ATCC 27647 = CGMCC 1.3604</name>
    <dbReference type="NCBI Taxonomy" id="1218173"/>
    <lineage>
        <taxon>Bacteria</taxon>
        <taxon>Bacillati</taxon>
        <taxon>Bacillota</taxon>
        <taxon>Bacilli</taxon>
        <taxon>Bacillales</taxon>
        <taxon>Bacillaceae</taxon>
        <taxon>Alkalihalobacillus</taxon>
    </lineage>
</organism>
<dbReference type="Proteomes" id="UP000297014">
    <property type="component" value="Unassembled WGS sequence"/>
</dbReference>
<comment type="caution">
    <text evidence="1">The sequence shown here is derived from an EMBL/GenBank/DDBJ whole genome shotgun (WGS) entry which is preliminary data.</text>
</comment>
<evidence type="ECO:0008006" key="5">
    <source>
        <dbReference type="Google" id="ProtNLM"/>
    </source>
</evidence>
<dbReference type="InterPro" id="IPR015231">
    <property type="entry name" value="DUF1934"/>
</dbReference>
<dbReference type="RefSeq" id="WP_003323235.1">
    <property type="nucleotide sequence ID" value="NZ_ALPT02000084.1"/>
</dbReference>
<dbReference type="OrthoDB" id="2352933at2"/>
<evidence type="ECO:0000313" key="4">
    <source>
        <dbReference type="Proteomes" id="UP000297014"/>
    </source>
</evidence>
<dbReference type="STRING" id="1218173.BALCAV_0218705"/>
<evidence type="ECO:0000313" key="3">
    <source>
        <dbReference type="Proteomes" id="UP000002754"/>
    </source>
</evidence>
<dbReference type="AlphaFoldDB" id="A0A094YRD5"/>
<dbReference type="eggNOG" id="COG4506">
    <property type="taxonomic scope" value="Bacteria"/>
</dbReference>
<sequence>MEKIVKKSIKMVFKTLIQQGDHKEAYEFTTRGDLFKKGQSEYLRFEEKFGEEQTVQTTMKWNGHELMLIRQGSILMRQAFIAGETTVGRYVTPEISWETTAKTEKVIVAWPNGKKRGKIHLRYHFLMQGQDTGTHEVRLTLEEDKSK</sequence>
<reference evidence="1 3" key="1">
    <citation type="journal article" date="2014" name="Genome Announc.">
        <title>Draft Genome Sequence of Bacillus alcalophilus AV1934, a Classic Alkaliphile Isolated from Human Feces in 1934.</title>
        <authorList>
            <person name="Attie O."/>
            <person name="Jayaprakash A."/>
            <person name="Shah H."/>
            <person name="Paulsen I.T."/>
            <person name="Morino M."/>
            <person name="Takahashi Y."/>
            <person name="Narumi I."/>
            <person name="Sachidanandam R."/>
            <person name="Satoh K."/>
            <person name="Ito M."/>
            <person name="Krulwich T.A."/>
        </authorList>
    </citation>
    <scope>NUCLEOTIDE SEQUENCE [LARGE SCALE GENOMIC DNA]</scope>
    <source>
        <strain evidence="1 3">AV1934</strain>
    </source>
</reference>
<evidence type="ECO:0000313" key="2">
    <source>
        <dbReference type="EMBL" id="THG89058.1"/>
    </source>
</evidence>
<dbReference type="Proteomes" id="UP000002754">
    <property type="component" value="Unassembled WGS sequence"/>
</dbReference>
<accession>A0A094YRD5</accession>
<keyword evidence="3" id="KW-1185">Reference proteome</keyword>
<dbReference type="Gene3D" id="2.40.128.20">
    <property type="match status" value="1"/>
</dbReference>
<evidence type="ECO:0000313" key="1">
    <source>
        <dbReference type="EMBL" id="KGA96047.1"/>
    </source>
</evidence>
<dbReference type="EMBL" id="ALPT02000084">
    <property type="protein sequence ID" value="KGA96047.1"/>
    <property type="molecule type" value="Genomic_DNA"/>
</dbReference>
<gene>
    <name evidence="2" type="ORF">AJ85_19835</name>
    <name evidence="1" type="ORF">BALCAV_0218705</name>
</gene>